<evidence type="ECO:0000259" key="1">
    <source>
        <dbReference type="PROSITE" id="PS51918"/>
    </source>
</evidence>
<name>A0AAD7W5P8_9TELE</name>
<dbReference type="PROSITE" id="PS51918">
    <property type="entry name" value="RADICAL_SAM"/>
    <property type="match status" value="1"/>
</dbReference>
<keyword evidence="3" id="KW-1185">Reference proteome</keyword>
<organism evidence="2 3">
    <name type="scientific">Aldrovandia affinis</name>
    <dbReference type="NCBI Taxonomy" id="143900"/>
    <lineage>
        <taxon>Eukaryota</taxon>
        <taxon>Metazoa</taxon>
        <taxon>Chordata</taxon>
        <taxon>Craniata</taxon>
        <taxon>Vertebrata</taxon>
        <taxon>Euteleostomi</taxon>
        <taxon>Actinopterygii</taxon>
        <taxon>Neopterygii</taxon>
        <taxon>Teleostei</taxon>
        <taxon>Notacanthiformes</taxon>
        <taxon>Halosauridae</taxon>
        <taxon>Aldrovandia</taxon>
    </lineage>
</organism>
<dbReference type="Proteomes" id="UP001221898">
    <property type="component" value="Unassembled WGS sequence"/>
</dbReference>
<protein>
    <recommendedName>
        <fullName evidence="1">Radical SAM core domain-containing protein</fullName>
    </recommendedName>
</protein>
<reference evidence="2" key="1">
    <citation type="journal article" date="2023" name="Science">
        <title>Genome structures resolve the early diversification of teleost fishes.</title>
        <authorList>
            <person name="Parey E."/>
            <person name="Louis A."/>
            <person name="Montfort J."/>
            <person name="Bouchez O."/>
            <person name="Roques C."/>
            <person name="Iampietro C."/>
            <person name="Lluch J."/>
            <person name="Castinel A."/>
            <person name="Donnadieu C."/>
            <person name="Desvignes T."/>
            <person name="Floi Bucao C."/>
            <person name="Jouanno E."/>
            <person name="Wen M."/>
            <person name="Mejri S."/>
            <person name="Dirks R."/>
            <person name="Jansen H."/>
            <person name="Henkel C."/>
            <person name="Chen W.J."/>
            <person name="Zahm M."/>
            <person name="Cabau C."/>
            <person name="Klopp C."/>
            <person name="Thompson A.W."/>
            <person name="Robinson-Rechavi M."/>
            <person name="Braasch I."/>
            <person name="Lecointre G."/>
            <person name="Bobe J."/>
            <person name="Postlethwait J.H."/>
            <person name="Berthelot C."/>
            <person name="Roest Crollius H."/>
            <person name="Guiguen Y."/>
        </authorList>
    </citation>
    <scope>NUCLEOTIDE SEQUENCE</scope>
    <source>
        <strain evidence="2">NC1722</strain>
    </source>
</reference>
<dbReference type="GO" id="GO:0005739">
    <property type="term" value="C:mitochondrion"/>
    <property type="evidence" value="ECO:0007669"/>
    <property type="project" value="TreeGrafter"/>
</dbReference>
<dbReference type="SMART" id="SM00729">
    <property type="entry name" value="Elp3"/>
    <property type="match status" value="1"/>
</dbReference>
<proteinExistence type="predicted"/>
<dbReference type="GO" id="GO:0003824">
    <property type="term" value="F:catalytic activity"/>
    <property type="evidence" value="ECO:0007669"/>
    <property type="project" value="InterPro"/>
</dbReference>
<dbReference type="EMBL" id="JAINUG010000266">
    <property type="protein sequence ID" value="KAJ8384702.1"/>
    <property type="molecule type" value="Genomic_DNA"/>
</dbReference>
<dbReference type="Gene3D" id="3.30.750.200">
    <property type="match status" value="1"/>
</dbReference>
<dbReference type="Pfam" id="PF06969">
    <property type="entry name" value="HemN_C"/>
    <property type="match status" value="1"/>
</dbReference>
<dbReference type="InterPro" id="IPR058240">
    <property type="entry name" value="rSAM_sf"/>
</dbReference>
<dbReference type="InterPro" id="IPR006638">
    <property type="entry name" value="Elp3/MiaA/NifB-like_rSAM"/>
</dbReference>
<comment type="caution">
    <text evidence="2">The sequence shown here is derived from an EMBL/GenBank/DDBJ whole genome shotgun (WGS) entry which is preliminary data.</text>
</comment>
<dbReference type="GO" id="GO:0051539">
    <property type="term" value="F:4 iron, 4 sulfur cluster binding"/>
    <property type="evidence" value="ECO:0007669"/>
    <property type="project" value="TreeGrafter"/>
</dbReference>
<gene>
    <name evidence="2" type="ORF">AAFF_G00199080</name>
</gene>
<accession>A0AAD7W5P8</accession>
<dbReference type="PANTHER" id="PTHR13932">
    <property type="entry name" value="COPROPORPHYRINIGEN III OXIDASE"/>
    <property type="match status" value="1"/>
</dbReference>
<dbReference type="AlphaFoldDB" id="A0AAD7W5P8"/>
<feature type="domain" description="Radical SAM core" evidence="1">
    <location>
        <begin position="1"/>
        <end position="197"/>
    </location>
</feature>
<dbReference type="InterPro" id="IPR034505">
    <property type="entry name" value="Coproporphyrinogen-III_oxidase"/>
</dbReference>
<dbReference type="PANTHER" id="PTHR13932:SF5">
    <property type="entry name" value="RADICAL S-ADENOSYL METHIONINE DOMAIN-CONTAINING PROTEIN 1, MITOCHONDRIAL"/>
    <property type="match status" value="1"/>
</dbReference>
<dbReference type="Pfam" id="PF04055">
    <property type="entry name" value="Radical_SAM"/>
    <property type="match status" value="1"/>
</dbReference>
<dbReference type="InterPro" id="IPR010723">
    <property type="entry name" value="HemN_C"/>
</dbReference>
<evidence type="ECO:0000313" key="2">
    <source>
        <dbReference type="EMBL" id="KAJ8384702.1"/>
    </source>
</evidence>
<evidence type="ECO:0000313" key="3">
    <source>
        <dbReference type="Proteomes" id="UP001221898"/>
    </source>
</evidence>
<dbReference type="GO" id="GO:0006779">
    <property type="term" value="P:porphyrin-containing compound biosynthetic process"/>
    <property type="evidence" value="ECO:0007669"/>
    <property type="project" value="TreeGrafter"/>
</dbReference>
<dbReference type="SUPFAM" id="SSF102114">
    <property type="entry name" value="Radical SAM enzymes"/>
    <property type="match status" value="1"/>
</dbReference>
<sequence length="371" mass="40620">MSAAGDGDVAATQPSIQHHLCVFGGGTPSLAPPSTIAAVLETVTKHAGLRGDAEVTLEVNPTPVGVAKLADFVLAGVNRFSIGLQSLRDEDLRVLGRDHDSQHALRTVEEARRLCPGHVSVDVIFGRPGQSLACWEGELQELLLVCDDHVSLYQLTLERGTHLFKQVHSGELSLPGEDIMACMYESARRILEERGFLQYEVSNFARRGAVSSHNMGYWRAGQYLGVGPGAHGRFVPRGEGGVCREARTLTLEPDVWMREVQRWGHGTRRRAELSHTELLEEVLVMGLRLTEGISHQHWKQFSPGLDLQQVMGVSAELQELQERGLLILDHRGLRCSWEGLAVLDSLLPPLLSELQAHAHAQGAVGRTTGSE</sequence>
<dbReference type="InterPro" id="IPR007197">
    <property type="entry name" value="rSAM"/>
</dbReference>